<dbReference type="GO" id="GO:0070086">
    <property type="term" value="P:ubiquitin-dependent endocytosis"/>
    <property type="evidence" value="ECO:0007669"/>
    <property type="project" value="TreeGrafter"/>
</dbReference>
<reference evidence="3 4" key="1">
    <citation type="submission" date="2023-03" db="EMBL/GenBank/DDBJ databases">
        <title>Genome sequence of Lichtheimia ornata CBS 291.66.</title>
        <authorList>
            <person name="Mohabir J.T."/>
            <person name="Shea T.P."/>
            <person name="Kurbessoian T."/>
            <person name="Berby B."/>
            <person name="Fontaine J."/>
            <person name="Livny J."/>
            <person name="Gnirke A."/>
            <person name="Stajich J.E."/>
            <person name="Cuomo C.A."/>
        </authorList>
    </citation>
    <scope>NUCLEOTIDE SEQUENCE [LARGE SCALE GENOMIC DNA]</scope>
    <source>
        <strain evidence="3">CBS 291.66</strain>
    </source>
</reference>
<dbReference type="PANTHER" id="PTHR11188">
    <property type="entry name" value="ARRESTIN DOMAIN CONTAINING PROTEIN"/>
    <property type="match status" value="1"/>
</dbReference>
<organism evidence="3 4">
    <name type="scientific">Lichtheimia ornata</name>
    <dbReference type="NCBI Taxonomy" id="688661"/>
    <lineage>
        <taxon>Eukaryota</taxon>
        <taxon>Fungi</taxon>
        <taxon>Fungi incertae sedis</taxon>
        <taxon>Mucoromycota</taxon>
        <taxon>Mucoromycotina</taxon>
        <taxon>Mucoromycetes</taxon>
        <taxon>Mucorales</taxon>
        <taxon>Lichtheimiaceae</taxon>
        <taxon>Lichtheimia</taxon>
    </lineage>
</organism>
<dbReference type="GO" id="GO:0005886">
    <property type="term" value="C:plasma membrane"/>
    <property type="evidence" value="ECO:0007669"/>
    <property type="project" value="TreeGrafter"/>
</dbReference>
<feature type="region of interest" description="Disordered" evidence="1">
    <location>
        <begin position="340"/>
        <end position="389"/>
    </location>
</feature>
<protein>
    <recommendedName>
        <fullName evidence="2">Arrestin C-terminal-like domain-containing protein</fullName>
    </recommendedName>
</protein>
<dbReference type="InterPro" id="IPR014752">
    <property type="entry name" value="Arrestin-like_C"/>
</dbReference>
<dbReference type="InterPro" id="IPR014756">
    <property type="entry name" value="Ig_E-set"/>
</dbReference>
<keyword evidence="4" id="KW-1185">Reference proteome</keyword>
<gene>
    <name evidence="3" type="ORF">O0I10_007410</name>
</gene>
<dbReference type="PANTHER" id="PTHR11188:SF17">
    <property type="entry name" value="FI21816P1"/>
    <property type="match status" value="1"/>
</dbReference>
<dbReference type="EMBL" id="JARTCD010000036">
    <property type="protein sequence ID" value="KAJ8656813.1"/>
    <property type="molecule type" value="Genomic_DNA"/>
</dbReference>
<evidence type="ECO:0000256" key="1">
    <source>
        <dbReference type="SAM" id="MobiDB-lite"/>
    </source>
</evidence>
<evidence type="ECO:0000259" key="2">
    <source>
        <dbReference type="SMART" id="SM01017"/>
    </source>
</evidence>
<dbReference type="Pfam" id="PF00339">
    <property type="entry name" value="Arrestin_N"/>
    <property type="match status" value="1"/>
</dbReference>
<dbReference type="SUPFAM" id="SSF81296">
    <property type="entry name" value="E set domains"/>
    <property type="match status" value="1"/>
</dbReference>
<feature type="domain" description="Arrestin C-terminal-like" evidence="2">
    <location>
        <begin position="176"/>
        <end position="311"/>
    </location>
</feature>
<comment type="caution">
    <text evidence="3">The sequence shown here is derived from an EMBL/GenBank/DDBJ whole genome shotgun (WGS) entry which is preliminary data.</text>
</comment>
<feature type="compositionally biased region" description="Low complexity" evidence="1">
    <location>
        <begin position="340"/>
        <end position="367"/>
    </location>
</feature>
<dbReference type="InterPro" id="IPR050357">
    <property type="entry name" value="Arrestin_domain-protein"/>
</dbReference>
<dbReference type="GO" id="GO:0005829">
    <property type="term" value="C:cytosol"/>
    <property type="evidence" value="ECO:0007669"/>
    <property type="project" value="TreeGrafter"/>
</dbReference>
<sequence length="389" mass="44552">MEDILRIHLETDQLVMYGSAENSAGCVLRGVVSLDLNQTTRVRGITLRFVGKITKRHSFRLGNGQERVHEEANNILCRTLSFLPTPKQLPASNYTYDFEFPLPGHLPESTRVGNVYVVQYTLEAVVQRPMLFLKNYTACRAIHLSRRPEEDEMMLLIPDDFYLTMDQHPVAVADQWINKVVYSFSIPSKSAQQGSQIEVSGHIHLRTDTLQIRYLACYFKEYMSCRQDTRTLRSNKPRTHSRLIHYAQVKNSYDQFVIQIPIPVSPEDCQIDCLNDAVKIRHRLKFAISVMSQDGHVSELRVMLPIKIVPGVPAHHDYLPAYDDQHSSLPYDPAVMAALLQQHHHQQQQQQQSSTTTATSRSLTSRSCAPSRELPPFPRLPSYDEILTR</sequence>
<evidence type="ECO:0000313" key="4">
    <source>
        <dbReference type="Proteomes" id="UP001234581"/>
    </source>
</evidence>
<dbReference type="GO" id="GO:0030674">
    <property type="term" value="F:protein-macromolecule adaptor activity"/>
    <property type="evidence" value="ECO:0007669"/>
    <property type="project" value="TreeGrafter"/>
</dbReference>
<dbReference type="RefSeq" id="XP_058341726.1">
    <property type="nucleotide sequence ID" value="XM_058487426.1"/>
</dbReference>
<dbReference type="InterPro" id="IPR011022">
    <property type="entry name" value="Arrestin_C-like"/>
</dbReference>
<dbReference type="AlphaFoldDB" id="A0AAD7XXQ0"/>
<dbReference type="InterPro" id="IPR011021">
    <property type="entry name" value="Arrestin-like_N"/>
</dbReference>
<dbReference type="Proteomes" id="UP001234581">
    <property type="component" value="Unassembled WGS sequence"/>
</dbReference>
<dbReference type="GeneID" id="83214819"/>
<proteinExistence type="predicted"/>
<dbReference type="SMART" id="SM01017">
    <property type="entry name" value="Arrestin_C"/>
    <property type="match status" value="1"/>
</dbReference>
<accession>A0AAD7XXQ0</accession>
<evidence type="ECO:0000313" key="3">
    <source>
        <dbReference type="EMBL" id="KAJ8656813.1"/>
    </source>
</evidence>
<dbReference type="GO" id="GO:0031625">
    <property type="term" value="F:ubiquitin protein ligase binding"/>
    <property type="evidence" value="ECO:0007669"/>
    <property type="project" value="TreeGrafter"/>
</dbReference>
<name>A0AAD7XXQ0_9FUNG</name>
<dbReference type="Pfam" id="PF02752">
    <property type="entry name" value="Arrestin_C"/>
    <property type="match status" value="1"/>
</dbReference>
<dbReference type="Gene3D" id="2.60.40.640">
    <property type="match status" value="1"/>
</dbReference>